<gene>
    <name evidence="1" type="ORF">ASZ90_003120</name>
</gene>
<proteinExistence type="predicted"/>
<evidence type="ECO:0000313" key="1">
    <source>
        <dbReference type="EMBL" id="KUG27035.1"/>
    </source>
</evidence>
<protein>
    <submittedName>
        <fullName evidence="1">Uncharacterized protein</fullName>
    </submittedName>
</protein>
<reference evidence="1" key="1">
    <citation type="journal article" date="2015" name="Proc. Natl. Acad. Sci. U.S.A.">
        <title>Networks of energetic and metabolic interactions define dynamics in microbial communities.</title>
        <authorList>
            <person name="Embree M."/>
            <person name="Liu J.K."/>
            <person name="Al-Bassam M.M."/>
            <person name="Zengler K."/>
        </authorList>
    </citation>
    <scope>NUCLEOTIDE SEQUENCE</scope>
</reference>
<comment type="caution">
    <text evidence="1">The sequence shown here is derived from an EMBL/GenBank/DDBJ whole genome shotgun (WGS) entry which is preliminary data.</text>
</comment>
<accession>A0A0W8G1K6</accession>
<organism evidence="1">
    <name type="scientific">hydrocarbon metagenome</name>
    <dbReference type="NCBI Taxonomy" id="938273"/>
    <lineage>
        <taxon>unclassified sequences</taxon>
        <taxon>metagenomes</taxon>
        <taxon>ecological metagenomes</taxon>
    </lineage>
</organism>
<dbReference type="EMBL" id="LNQE01000372">
    <property type="protein sequence ID" value="KUG27035.1"/>
    <property type="molecule type" value="Genomic_DNA"/>
</dbReference>
<name>A0A0W8G1K6_9ZZZZ</name>
<sequence>MRFGVSIVAATRAAASFNSCCGAKLICLAAKKFSNFSF</sequence>
<dbReference type="AlphaFoldDB" id="A0A0W8G1K6"/>